<keyword evidence="1 2" id="KW-0378">Hydrolase</keyword>
<dbReference type="GO" id="GO:0008664">
    <property type="term" value="F:RNA 2',3'-cyclic 3'-phosphodiesterase activity"/>
    <property type="evidence" value="ECO:0007669"/>
    <property type="project" value="UniProtKB-EC"/>
</dbReference>
<dbReference type="EC" id="3.1.4.58" evidence="2"/>
<dbReference type="Pfam" id="PF13563">
    <property type="entry name" value="2_5_RNA_ligase2"/>
    <property type="match status" value="1"/>
</dbReference>
<evidence type="ECO:0000313" key="3">
    <source>
        <dbReference type="EMBL" id="TYT63763.1"/>
    </source>
</evidence>
<proteinExistence type="inferred from homology"/>
<sequence>MRLFVSVDLPDDLAEPVADLQAEFADASGLNFVEPEQAHVTLKFLGDVDEERLPALTDELGAAVDDSGVDPFTVRYGGLGVFPSLEYISVVWLGVDSGGEEFTRLHESIEDRTTAMGFDPEDHEFTPHVTLARMEHAGGKELVQDLVRASEDADGEEFAVGETRVEEVRLTESTLTNDGPVYSTVESLPLE</sequence>
<dbReference type="RefSeq" id="WP_149079570.1">
    <property type="nucleotide sequence ID" value="NZ_VTAW01000001.1"/>
</dbReference>
<keyword evidence="4" id="KW-1185">Reference proteome</keyword>
<reference evidence="3 4" key="1">
    <citation type="submission" date="2019-08" db="EMBL/GenBank/DDBJ databases">
        <title>Archaea genome.</title>
        <authorList>
            <person name="Kajale S."/>
            <person name="Shouche Y."/>
            <person name="Deshpande N."/>
            <person name="Sharma A."/>
        </authorList>
    </citation>
    <scope>NUCLEOTIDE SEQUENCE [LARGE SCALE GENOMIC DNA]</scope>
    <source>
        <strain evidence="3 4">ESP3B_9</strain>
    </source>
</reference>
<dbReference type="Gene3D" id="3.90.1140.10">
    <property type="entry name" value="Cyclic phosphodiesterase"/>
    <property type="match status" value="1"/>
</dbReference>
<dbReference type="AlphaFoldDB" id="A0A5D5ARV3"/>
<accession>A0A5D5ARV3</accession>
<dbReference type="NCBIfam" id="TIGR02258">
    <property type="entry name" value="2_5_ligase"/>
    <property type="match status" value="1"/>
</dbReference>
<dbReference type="Proteomes" id="UP000324104">
    <property type="component" value="Unassembled WGS sequence"/>
</dbReference>
<dbReference type="InterPro" id="IPR004175">
    <property type="entry name" value="RNA_CPDase"/>
</dbReference>
<dbReference type="GO" id="GO:0004113">
    <property type="term" value="F:2',3'-cyclic-nucleotide 3'-phosphodiesterase activity"/>
    <property type="evidence" value="ECO:0007669"/>
    <property type="project" value="InterPro"/>
</dbReference>
<dbReference type="PANTHER" id="PTHR35561">
    <property type="entry name" value="RNA 2',3'-CYCLIC PHOSPHODIESTERASE"/>
    <property type="match status" value="1"/>
</dbReference>
<comment type="similarity">
    <text evidence="2">Belongs to the 2H phosphoesterase superfamily. ThpR family.</text>
</comment>
<organism evidence="3 4">
    <name type="scientific">Natrialba swarupiae</name>
    <dbReference type="NCBI Taxonomy" id="2448032"/>
    <lineage>
        <taxon>Archaea</taxon>
        <taxon>Methanobacteriati</taxon>
        <taxon>Methanobacteriota</taxon>
        <taxon>Stenosarchaea group</taxon>
        <taxon>Halobacteria</taxon>
        <taxon>Halobacteriales</taxon>
        <taxon>Natrialbaceae</taxon>
        <taxon>Natrialba</taxon>
    </lineage>
</organism>
<feature type="active site" description="Proton acceptor" evidence="2">
    <location>
        <position position="128"/>
    </location>
</feature>
<feature type="short sequence motif" description="HXTX 2" evidence="2">
    <location>
        <begin position="128"/>
        <end position="131"/>
    </location>
</feature>
<evidence type="ECO:0000256" key="2">
    <source>
        <dbReference type="HAMAP-Rule" id="MF_01940"/>
    </source>
</evidence>
<comment type="function">
    <text evidence="2">Hydrolyzes RNA 2',3'-cyclic phosphodiester to an RNA 2'-phosphomonoester.</text>
</comment>
<name>A0A5D5ARV3_9EURY</name>
<comment type="caution">
    <text evidence="3">The sequence shown here is derived from an EMBL/GenBank/DDBJ whole genome shotgun (WGS) entry which is preliminary data.</text>
</comment>
<dbReference type="HAMAP" id="MF_01940">
    <property type="entry name" value="RNA_CPDase"/>
    <property type="match status" value="1"/>
</dbReference>
<comment type="catalytic activity">
    <reaction evidence="2">
        <text>a 3'-end 2',3'-cyclophospho-ribonucleotide-RNA + H2O = a 3'-end 2'-phospho-ribonucleotide-RNA + H(+)</text>
        <dbReference type="Rhea" id="RHEA:11828"/>
        <dbReference type="Rhea" id="RHEA-COMP:10464"/>
        <dbReference type="Rhea" id="RHEA-COMP:17353"/>
        <dbReference type="ChEBI" id="CHEBI:15377"/>
        <dbReference type="ChEBI" id="CHEBI:15378"/>
        <dbReference type="ChEBI" id="CHEBI:83064"/>
        <dbReference type="ChEBI" id="CHEBI:173113"/>
        <dbReference type="EC" id="3.1.4.58"/>
    </reaction>
</comment>
<feature type="active site" description="Proton donor" evidence="2">
    <location>
        <position position="39"/>
    </location>
</feature>
<dbReference type="SUPFAM" id="SSF55144">
    <property type="entry name" value="LigT-like"/>
    <property type="match status" value="1"/>
</dbReference>
<dbReference type="EMBL" id="VTAW01000001">
    <property type="protein sequence ID" value="TYT63763.1"/>
    <property type="molecule type" value="Genomic_DNA"/>
</dbReference>
<feature type="short sequence motif" description="HXTX 1" evidence="2">
    <location>
        <begin position="39"/>
        <end position="42"/>
    </location>
</feature>
<dbReference type="InterPro" id="IPR009097">
    <property type="entry name" value="Cyclic_Pdiesterase"/>
</dbReference>
<evidence type="ECO:0000256" key="1">
    <source>
        <dbReference type="ARBA" id="ARBA00022801"/>
    </source>
</evidence>
<protein>
    <recommendedName>
        <fullName evidence="2">RNA 2',3'-cyclic phosphodiesterase</fullName>
        <shortName evidence="2">RNA 2',3'-CPDase</shortName>
        <ecNumber evidence="2">3.1.4.58</ecNumber>
    </recommendedName>
</protein>
<dbReference type="PANTHER" id="PTHR35561:SF1">
    <property type="entry name" value="RNA 2',3'-CYCLIC PHOSPHODIESTERASE"/>
    <property type="match status" value="1"/>
</dbReference>
<gene>
    <name evidence="3" type="primary">thpR</name>
    <name evidence="3" type="ORF">FYC77_00615</name>
</gene>
<evidence type="ECO:0000313" key="4">
    <source>
        <dbReference type="Proteomes" id="UP000324104"/>
    </source>
</evidence>